<dbReference type="Gene3D" id="2.60.40.10">
    <property type="entry name" value="Immunoglobulins"/>
    <property type="match status" value="1"/>
</dbReference>
<evidence type="ECO:0000313" key="3">
    <source>
        <dbReference type="Proteomes" id="UP000177942"/>
    </source>
</evidence>
<name>A0A1G1ZLW8_9BACT</name>
<feature type="domain" description="GerMN" evidence="1">
    <location>
        <begin position="205"/>
        <end position="289"/>
    </location>
</feature>
<dbReference type="STRING" id="1798407.A3A16_01680"/>
<dbReference type="Pfam" id="PF10646">
    <property type="entry name" value="Germane"/>
    <property type="match status" value="1"/>
</dbReference>
<dbReference type="Pfam" id="PF01833">
    <property type="entry name" value="TIG"/>
    <property type="match status" value="1"/>
</dbReference>
<evidence type="ECO:0000313" key="2">
    <source>
        <dbReference type="EMBL" id="OGY65554.1"/>
    </source>
</evidence>
<dbReference type="SUPFAM" id="SSF81296">
    <property type="entry name" value="E set domains"/>
    <property type="match status" value="1"/>
</dbReference>
<dbReference type="InterPro" id="IPR013783">
    <property type="entry name" value="Ig-like_fold"/>
</dbReference>
<reference evidence="2 3" key="1">
    <citation type="journal article" date="2016" name="Nat. Commun.">
        <title>Thousands of microbial genomes shed light on interconnected biogeochemical processes in an aquifer system.</title>
        <authorList>
            <person name="Anantharaman K."/>
            <person name="Brown C.T."/>
            <person name="Hug L.A."/>
            <person name="Sharon I."/>
            <person name="Castelle C.J."/>
            <person name="Probst A.J."/>
            <person name="Thomas B.C."/>
            <person name="Singh A."/>
            <person name="Wilkins M.J."/>
            <person name="Karaoz U."/>
            <person name="Brodie E.L."/>
            <person name="Williams K.H."/>
            <person name="Hubbard S.S."/>
            <person name="Banfield J.F."/>
        </authorList>
    </citation>
    <scope>NUCLEOTIDE SEQUENCE [LARGE SCALE GENOMIC DNA]</scope>
</reference>
<comment type="caution">
    <text evidence="2">The sequence shown here is derived from an EMBL/GenBank/DDBJ whole genome shotgun (WGS) entry which is preliminary data.</text>
</comment>
<proteinExistence type="predicted"/>
<dbReference type="Proteomes" id="UP000177942">
    <property type="component" value="Unassembled WGS sequence"/>
</dbReference>
<dbReference type="InterPro" id="IPR014756">
    <property type="entry name" value="Ig_E-set"/>
</dbReference>
<dbReference type="EMBL" id="MHJJ01000008">
    <property type="protein sequence ID" value="OGY65554.1"/>
    <property type="molecule type" value="Genomic_DNA"/>
</dbReference>
<dbReference type="InterPro" id="IPR002909">
    <property type="entry name" value="IPT_dom"/>
</dbReference>
<dbReference type="AlphaFoldDB" id="A0A1G1ZLW8"/>
<gene>
    <name evidence="2" type="ORF">A3A16_01680</name>
</gene>
<dbReference type="InterPro" id="IPR019606">
    <property type="entry name" value="GerMN"/>
</dbReference>
<organism evidence="2 3">
    <name type="scientific">Candidatus Harrisonbacteria bacterium RIFCSPLOWO2_01_FULL_44_18</name>
    <dbReference type="NCBI Taxonomy" id="1798407"/>
    <lineage>
        <taxon>Bacteria</taxon>
        <taxon>Candidatus Harrisoniibacteriota</taxon>
    </lineage>
</organism>
<evidence type="ECO:0000259" key="1">
    <source>
        <dbReference type="SMART" id="SM00909"/>
    </source>
</evidence>
<protein>
    <recommendedName>
        <fullName evidence="1">GerMN domain-containing protein</fullName>
    </recommendedName>
</protein>
<accession>A0A1G1ZLW8</accession>
<sequence length="289" mass="31974">MTLVKKLPEPVENKTIELPITQESIIENVAPYVDGVNGLPVITSISPVSGPIGTKVRIEGRNLAGFETDFDVNFVRNDGLEIPQDVSSKWGERSCDEKQVPEKDCITFTLRSYCLGNLTIGSYSGELHACETKKITPGVYKVYAKRIPEKSNEVSFTITDENVEIKVYFINKTWFTWYKKLIQAPDECNALIVMPKIIPKTEKVATAAINKLLEGPDKKMLQFSSNIPVGAKLNSLTITNGEARADFNDVLASNDDGCSMTGRIAQIRETLLQFPTVKTVIISVNGKIL</sequence>
<dbReference type="SMART" id="SM00909">
    <property type="entry name" value="Germane"/>
    <property type="match status" value="1"/>
</dbReference>